<protein>
    <submittedName>
        <fullName evidence="2">Histidine phosphatase family protein</fullName>
    </submittedName>
</protein>
<evidence type="ECO:0000313" key="3">
    <source>
        <dbReference type="Proteomes" id="UP000765845"/>
    </source>
</evidence>
<dbReference type="RefSeq" id="WP_168449544.1">
    <property type="nucleotide sequence ID" value="NZ_JAAWWK010000002.1"/>
</dbReference>
<organism evidence="2 3">
    <name type="scientific">Spongiibacter thalassae</name>
    <dbReference type="NCBI Taxonomy" id="2721624"/>
    <lineage>
        <taxon>Bacteria</taxon>
        <taxon>Pseudomonadati</taxon>
        <taxon>Pseudomonadota</taxon>
        <taxon>Gammaproteobacteria</taxon>
        <taxon>Cellvibrionales</taxon>
        <taxon>Spongiibacteraceae</taxon>
        <taxon>Spongiibacter</taxon>
    </lineage>
</organism>
<gene>
    <name evidence="2" type="ORF">HCU74_06205</name>
</gene>
<dbReference type="Proteomes" id="UP000765845">
    <property type="component" value="Unassembled WGS sequence"/>
</dbReference>
<name>A0ABX1GCY1_9GAMM</name>
<keyword evidence="1" id="KW-0378">Hydrolase</keyword>
<dbReference type="InterPro" id="IPR029033">
    <property type="entry name" value="His_PPase_superfam"/>
</dbReference>
<dbReference type="PANTHER" id="PTHR20935">
    <property type="entry name" value="PHOSPHOGLYCERATE MUTASE-RELATED"/>
    <property type="match status" value="1"/>
</dbReference>
<dbReference type="CDD" id="cd07067">
    <property type="entry name" value="HP_PGM_like"/>
    <property type="match status" value="1"/>
</dbReference>
<keyword evidence="3" id="KW-1185">Reference proteome</keyword>
<dbReference type="InterPro" id="IPR051021">
    <property type="entry name" value="Mito_Ser/Thr_phosphatase"/>
</dbReference>
<reference evidence="2 3" key="1">
    <citation type="submission" date="2020-04" db="EMBL/GenBank/DDBJ databases">
        <authorList>
            <person name="Yoon J."/>
        </authorList>
    </citation>
    <scope>NUCLEOTIDE SEQUENCE [LARGE SCALE GENOMIC DNA]</scope>
    <source>
        <strain evidence="2 3">KMU-166</strain>
    </source>
</reference>
<evidence type="ECO:0000313" key="2">
    <source>
        <dbReference type="EMBL" id="NKI17012.1"/>
    </source>
</evidence>
<dbReference type="Pfam" id="PF00300">
    <property type="entry name" value="His_Phos_1"/>
    <property type="match status" value="1"/>
</dbReference>
<dbReference type="EMBL" id="JAAWWK010000002">
    <property type="protein sequence ID" value="NKI17012.1"/>
    <property type="molecule type" value="Genomic_DNA"/>
</dbReference>
<accession>A0ABX1GCY1</accession>
<sequence>MLEISVVRHGQAAFGTDDYDRLTEVGWEQSRLLGEYFANCQTRFDAVYIGAMRRHRETFVGLRDVLPDTPDPEVLPGLNEYDFHRLAEAYLPTQDRVYDMADSRDFYRCLRAALMAWSRDEVPGLDESWQQFEQRVRATMGRIGEARAPFFDQGRILVVTSGGASSAILRNVLGVDVATMVNLNLQAKNSGISTYFCKNGRFQLNAFNGVPHLEKPQDRHLITYT</sequence>
<dbReference type="PANTHER" id="PTHR20935:SF0">
    <property type="entry name" value="SERINE_THREONINE-PROTEIN PHOSPHATASE PGAM5, MITOCHONDRIAL"/>
    <property type="match status" value="1"/>
</dbReference>
<comment type="caution">
    <text evidence="2">The sequence shown here is derived from an EMBL/GenBank/DDBJ whole genome shotgun (WGS) entry which is preliminary data.</text>
</comment>
<proteinExistence type="predicted"/>
<dbReference type="InterPro" id="IPR013078">
    <property type="entry name" value="His_Pase_superF_clade-1"/>
</dbReference>
<dbReference type="Gene3D" id="3.40.50.1240">
    <property type="entry name" value="Phosphoglycerate mutase-like"/>
    <property type="match status" value="1"/>
</dbReference>
<evidence type="ECO:0000256" key="1">
    <source>
        <dbReference type="ARBA" id="ARBA00022801"/>
    </source>
</evidence>
<dbReference type="SUPFAM" id="SSF53254">
    <property type="entry name" value="Phosphoglycerate mutase-like"/>
    <property type="match status" value="1"/>
</dbReference>
<dbReference type="SMART" id="SM00855">
    <property type="entry name" value="PGAM"/>
    <property type="match status" value="1"/>
</dbReference>